<name>A0ACB7S928_HYAAI</name>
<comment type="caution">
    <text evidence="1">The sequence shown here is derived from an EMBL/GenBank/DDBJ whole genome shotgun (WGS) entry which is preliminary data.</text>
</comment>
<evidence type="ECO:0000313" key="1">
    <source>
        <dbReference type="EMBL" id="KAH6931697.1"/>
    </source>
</evidence>
<evidence type="ECO:0000313" key="2">
    <source>
        <dbReference type="Proteomes" id="UP000821845"/>
    </source>
</evidence>
<protein>
    <submittedName>
        <fullName evidence="1">Uncharacterized protein</fullName>
    </submittedName>
</protein>
<reference evidence="1" key="1">
    <citation type="submission" date="2020-05" db="EMBL/GenBank/DDBJ databases">
        <title>Large-scale comparative analyses of tick genomes elucidate their genetic diversity and vector capacities.</title>
        <authorList>
            <person name="Jia N."/>
            <person name="Wang J."/>
            <person name="Shi W."/>
            <person name="Du L."/>
            <person name="Sun Y."/>
            <person name="Zhan W."/>
            <person name="Jiang J."/>
            <person name="Wang Q."/>
            <person name="Zhang B."/>
            <person name="Ji P."/>
            <person name="Sakyi L.B."/>
            <person name="Cui X."/>
            <person name="Yuan T."/>
            <person name="Jiang B."/>
            <person name="Yang W."/>
            <person name="Lam T.T.-Y."/>
            <person name="Chang Q."/>
            <person name="Ding S."/>
            <person name="Wang X."/>
            <person name="Zhu J."/>
            <person name="Ruan X."/>
            <person name="Zhao L."/>
            <person name="Wei J."/>
            <person name="Que T."/>
            <person name="Du C."/>
            <person name="Cheng J."/>
            <person name="Dai P."/>
            <person name="Han X."/>
            <person name="Huang E."/>
            <person name="Gao Y."/>
            <person name="Liu J."/>
            <person name="Shao H."/>
            <person name="Ye R."/>
            <person name="Li L."/>
            <person name="Wei W."/>
            <person name="Wang X."/>
            <person name="Wang C."/>
            <person name="Yang T."/>
            <person name="Huo Q."/>
            <person name="Li W."/>
            <person name="Guo W."/>
            <person name="Chen H."/>
            <person name="Zhou L."/>
            <person name="Ni X."/>
            <person name="Tian J."/>
            <person name="Zhou Y."/>
            <person name="Sheng Y."/>
            <person name="Liu T."/>
            <person name="Pan Y."/>
            <person name="Xia L."/>
            <person name="Li J."/>
            <person name="Zhao F."/>
            <person name="Cao W."/>
        </authorList>
    </citation>
    <scope>NUCLEOTIDE SEQUENCE</scope>
    <source>
        <strain evidence="1">Hyas-2018</strain>
    </source>
</reference>
<proteinExistence type="predicted"/>
<dbReference type="EMBL" id="CM023485">
    <property type="protein sequence ID" value="KAH6931697.1"/>
    <property type="molecule type" value="Genomic_DNA"/>
</dbReference>
<keyword evidence="2" id="KW-1185">Reference proteome</keyword>
<sequence>MASQPPKKAYAFDVVVPDGAGPEDVVDATASIVGIEEVYCVQHFGGRNFQVTVNSEAAMAQLVDAGDLEIRGERVSIVPLSPQVTHVTVMFLPCRIPSEVLAQALSPYGKVLHITRGLMGSRPTVITGTRYVRTEMKPLSPVPIYLKVAGHRITCDYKGMQRVSRRCGSSGHFRMNCNDPFCARCGVYGHEGKGCSLPCRRCGDPHATVACTLRRFYSEASLEFPPLAHKASHAGTSEDLLPLASAATSKEAAQGEKPEAAPATSPASPDAADTLRAEEPSPTSLPLLIPTEPQAETPAQHEASRVSISTPSTTSSSSAPVIEEMRSPEEDAASINEDSTSTYSETQNKSDDDNSDPNRDITDLFVLPSVRSSAAKRYLSSSDSEPPARDRSPLRTSARTRKPRASGGSPGRKK</sequence>
<dbReference type="Proteomes" id="UP000821845">
    <property type="component" value="Chromosome 5"/>
</dbReference>
<accession>A0ACB7S928</accession>
<organism evidence="1 2">
    <name type="scientific">Hyalomma asiaticum</name>
    <name type="common">Tick</name>
    <dbReference type="NCBI Taxonomy" id="266040"/>
    <lineage>
        <taxon>Eukaryota</taxon>
        <taxon>Metazoa</taxon>
        <taxon>Ecdysozoa</taxon>
        <taxon>Arthropoda</taxon>
        <taxon>Chelicerata</taxon>
        <taxon>Arachnida</taxon>
        <taxon>Acari</taxon>
        <taxon>Parasitiformes</taxon>
        <taxon>Ixodida</taxon>
        <taxon>Ixodoidea</taxon>
        <taxon>Ixodidae</taxon>
        <taxon>Hyalomminae</taxon>
        <taxon>Hyalomma</taxon>
    </lineage>
</organism>
<gene>
    <name evidence="1" type="ORF">HPB50_027243</name>
</gene>